<dbReference type="EMBL" id="LR586016">
    <property type="protein sequence ID" value="VIP03903.1"/>
    <property type="molecule type" value="Genomic_DNA"/>
</dbReference>
<gene>
    <name evidence="1" type="ORF">GMBLW1_00570</name>
</gene>
<dbReference type="RefSeq" id="WP_162659049.1">
    <property type="nucleotide sequence ID" value="NZ_LR593887.1"/>
</dbReference>
<dbReference type="KEGG" id="tim:GMBLW1_00570"/>
<reference evidence="1" key="1">
    <citation type="submission" date="2019-04" db="EMBL/GenBank/DDBJ databases">
        <authorList>
            <consortium name="Science for Life Laboratories"/>
        </authorList>
    </citation>
    <scope>NUCLEOTIDE SEQUENCE</scope>
    <source>
        <strain evidence="1">MBLW1</strain>
    </source>
</reference>
<dbReference type="Proteomes" id="UP000464378">
    <property type="component" value="Chromosome"/>
</dbReference>
<evidence type="ECO:0000313" key="2">
    <source>
        <dbReference type="Proteomes" id="UP000464378"/>
    </source>
</evidence>
<organism evidence="1">
    <name type="scientific">Tuwongella immobilis</name>
    <dbReference type="NCBI Taxonomy" id="692036"/>
    <lineage>
        <taxon>Bacteria</taxon>
        <taxon>Pseudomonadati</taxon>
        <taxon>Planctomycetota</taxon>
        <taxon>Planctomycetia</taxon>
        <taxon>Gemmatales</taxon>
        <taxon>Gemmataceae</taxon>
        <taxon>Tuwongella</taxon>
    </lineage>
</organism>
<proteinExistence type="predicted"/>
<evidence type="ECO:0000313" key="1">
    <source>
        <dbReference type="EMBL" id="VIP03903.1"/>
    </source>
</evidence>
<name>A0A6C2YRZ8_9BACT</name>
<keyword evidence="2" id="KW-1185">Reference proteome</keyword>
<protein>
    <submittedName>
        <fullName evidence="1">Uncharacterized protein</fullName>
    </submittedName>
</protein>
<sequence length="112" mass="12523">MIERTSAPLILAVRLLSFEANEQLRELSRLEHPVGIDELALQFDDQAILVDQLVAAGQVSEEQQAIVRQIDELLRDMSGEVNAALWTPDSLRTSPLWANVRQLAKAFLDLTS</sequence>
<accession>A0A6C2YRZ8</accession>
<dbReference type="InParanoid" id="A0A6C2YRZ8"/>
<dbReference type="AlphaFoldDB" id="A0A6C2YRZ8"/>
<dbReference type="EMBL" id="LR593887">
    <property type="protein sequence ID" value="VTS05173.1"/>
    <property type="molecule type" value="Genomic_DNA"/>
</dbReference>